<sequence length="101" mass="11528">MRTCIKQLSALLRKVRNGGRQLLLMLFGADWVSGHLAHWTFGTLVKKRTFGTLGGKKTFRTLDIWHTCAKCPMCQMSDSQLIVHHSLSLRSWRRVQDGQSS</sequence>
<evidence type="ECO:0000313" key="2">
    <source>
        <dbReference type="WBParaSite" id="Gr19_v10_g10909.t1"/>
    </source>
</evidence>
<name>A0A914GUI9_GLORO</name>
<evidence type="ECO:0000313" key="1">
    <source>
        <dbReference type="Proteomes" id="UP000887572"/>
    </source>
</evidence>
<dbReference type="Proteomes" id="UP000887572">
    <property type="component" value="Unplaced"/>
</dbReference>
<keyword evidence="1" id="KW-1185">Reference proteome</keyword>
<reference evidence="2" key="1">
    <citation type="submission" date="2022-11" db="UniProtKB">
        <authorList>
            <consortium name="WormBaseParasite"/>
        </authorList>
    </citation>
    <scope>IDENTIFICATION</scope>
</reference>
<organism evidence="1 2">
    <name type="scientific">Globodera rostochiensis</name>
    <name type="common">Golden nematode worm</name>
    <name type="synonym">Heterodera rostochiensis</name>
    <dbReference type="NCBI Taxonomy" id="31243"/>
    <lineage>
        <taxon>Eukaryota</taxon>
        <taxon>Metazoa</taxon>
        <taxon>Ecdysozoa</taxon>
        <taxon>Nematoda</taxon>
        <taxon>Chromadorea</taxon>
        <taxon>Rhabditida</taxon>
        <taxon>Tylenchina</taxon>
        <taxon>Tylenchomorpha</taxon>
        <taxon>Tylenchoidea</taxon>
        <taxon>Heteroderidae</taxon>
        <taxon>Heteroderinae</taxon>
        <taxon>Globodera</taxon>
    </lineage>
</organism>
<accession>A0A914GUI9</accession>
<dbReference type="AlphaFoldDB" id="A0A914GUI9"/>
<protein>
    <submittedName>
        <fullName evidence="2">Secreted protein</fullName>
    </submittedName>
</protein>
<dbReference type="WBParaSite" id="Gr19_v10_g10909.t1">
    <property type="protein sequence ID" value="Gr19_v10_g10909.t1"/>
    <property type="gene ID" value="Gr19_v10_g10909"/>
</dbReference>
<proteinExistence type="predicted"/>